<dbReference type="AlphaFoldDB" id="A0A9W7ZS41"/>
<dbReference type="Pfam" id="PF00488">
    <property type="entry name" value="MutS_V"/>
    <property type="match status" value="1"/>
</dbReference>
<evidence type="ECO:0000259" key="7">
    <source>
        <dbReference type="PROSITE" id="PS00486"/>
    </source>
</evidence>
<dbReference type="GO" id="GO:0005634">
    <property type="term" value="C:nucleus"/>
    <property type="evidence" value="ECO:0007669"/>
    <property type="project" value="TreeGrafter"/>
</dbReference>
<proteinExistence type="inferred from homology"/>
<dbReference type="SUPFAM" id="SSF52540">
    <property type="entry name" value="P-loop containing nucleoside triphosphate hydrolases"/>
    <property type="match status" value="1"/>
</dbReference>
<keyword evidence="5" id="KW-0469">Meiosis</keyword>
<dbReference type="GO" id="GO:0006298">
    <property type="term" value="P:mismatch repair"/>
    <property type="evidence" value="ECO:0007669"/>
    <property type="project" value="InterPro"/>
</dbReference>
<dbReference type="OrthoDB" id="276261at2759"/>
<dbReference type="PIRSF" id="PIRSF005813">
    <property type="entry name" value="MSH2"/>
    <property type="match status" value="1"/>
</dbReference>
<feature type="region of interest" description="Disordered" evidence="6">
    <location>
        <begin position="513"/>
        <end position="541"/>
    </location>
</feature>
<evidence type="ECO:0000256" key="1">
    <source>
        <dbReference type="ARBA" id="ARBA00006271"/>
    </source>
</evidence>
<evidence type="ECO:0000313" key="8">
    <source>
        <dbReference type="EMBL" id="KAJ1915025.1"/>
    </source>
</evidence>
<dbReference type="InterPro" id="IPR036187">
    <property type="entry name" value="DNA_mismatch_repair_MutS_sf"/>
</dbReference>
<keyword evidence="3" id="KW-0067">ATP-binding</keyword>
<dbReference type="InterPro" id="IPR007861">
    <property type="entry name" value="DNA_mismatch_repair_MutS_clamp"/>
</dbReference>
<dbReference type="PANTHER" id="PTHR11361">
    <property type="entry name" value="DNA MISMATCH REPAIR PROTEIN MUTS FAMILY MEMBER"/>
    <property type="match status" value="1"/>
</dbReference>
<dbReference type="InterPro" id="IPR027417">
    <property type="entry name" value="P-loop_NTPase"/>
</dbReference>
<dbReference type="EMBL" id="JANBPU010000166">
    <property type="protein sequence ID" value="KAJ1915025.1"/>
    <property type="molecule type" value="Genomic_DNA"/>
</dbReference>
<dbReference type="SMART" id="SM00534">
    <property type="entry name" value="MUTSac"/>
    <property type="match status" value="1"/>
</dbReference>
<evidence type="ECO:0000313" key="9">
    <source>
        <dbReference type="Proteomes" id="UP001150538"/>
    </source>
</evidence>
<evidence type="ECO:0000256" key="6">
    <source>
        <dbReference type="SAM" id="MobiDB-lite"/>
    </source>
</evidence>
<comment type="similarity">
    <text evidence="1">Belongs to the DNA mismatch repair MutS family.</text>
</comment>
<protein>
    <submittedName>
        <fullName evidence="8">MutS protein msh4</fullName>
    </submittedName>
</protein>
<dbReference type="SMART" id="SM00533">
    <property type="entry name" value="MUTSd"/>
    <property type="match status" value="1"/>
</dbReference>
<organism evidence="8 9">
    <name type="scientific">Mycoemilia scoparia</name>
    <dbReference type="NCBI Taxonomy" id="417184"/>
    <lineage>
        <taxon>Eukaryota</taxon>
        <taxon>Fungi</taxon>
        <taxon>Fungi incertae sedis</taxon>
        <taxon>Zoopagomycota</taxon>
        <taxon>Kickxellomycotina</taxon>
        <taxon>Kickxellomycetes</taxon>
        <taxon>Kickxellales</taxon>
        <taxon>Kickxellaceae</taxon>
        <taxon>Mycoemilia</taxon>
    </lineage>
</organism>
<dbReference type="InterPro" id="IPR000432">
    <property type="entry name" value="DNA_mismatch_repair_MutS_C"/>
</dbReference>
<keyword evidence="4" id="KW-0238">DNA-binding</keyword>
<dbReference type="InterPro" id="IPR011184">
    <property type="entry name" value="DNA_mismatch_repair_Msh2"/>
</dbReference>
<dbReference type="SUPFAM" id="SSF48334">
    <property type="entry name" value="DNA repair protein MutS, domain III"/>
    <property type="match status" value="1"/>
</dbReference>
<evidence type="ECO:0000256" key="3">
    <source>
        <dbReference type="ARBA" id="ARBA00022840"/>
    </source>
</evidence>
<keyword evidence="2" id="KW-0547">Nucleotide-binding</keyword>
<dbReference type="Proteomes" id="UP001150538">
    <property type="component" value="Unassembled WGS sequence"/>
</dbReference>
<dbReference type="Gene3D" id="3.40.50.300">
    <property type="entry name" value="P-loop containing nucleotide triphosphate hydrolases"/>
    <property type="match status" value="1"/>
</dbReference>
<gene>
    <name evidence="8" type="primary">MSH4</name>
    <name evidence="8" type="ORF">H4219_004523</name>
</gene>
<feature type="compositionally biased region" description="Acidic residues" evidence="6">
    <location>
        <begin position="514"/>
        <end position="525"/>
    </location>
</feature>
<name>A0A9W7ZS41_9FUNG</name>
<comment type="caution">
    <text evidence="8">The sequence shown here is derived from an EMBL/GenBank/DDBJ whole genome shotgun (WGS) entry which is preliminary data.</text>
</comment>
<dbReference type="InterPro" id="IPR045076">
    <property type="entry name" value="MutS"/>
</dbReference>
<dbReference type="GO" id="GO:0005524">
    <property type="term" value="F:ATP binding"/>
    <property type="evidence" value="ECO:0007669"/>
    <property type="project" value="UniProtKB-KW"/>
</dbReference>
<evidence type="ECO:0000256" key="4">
    <source>
        <dbReference type="ARBA" id="ARBA00023125"/>
    </source>
</evidence>
<dbReference type="Gene3D" id="1.10.1420.10">
    <property type="match status" value="2"/>
</dbReference>
<dbReference type="GO" id="GO:0030983">
    <property type="term" value="F:mismatched DNA binding"/>
    <property type="evidence" value="ECO:0007669"/>
    <property type="project" value="InterPro"/>
</dbReference>
<dbReference type="PROSITE" id="PS00486">
    <property type="entry name" value="DNA_MISMATCH_REPAIR_2"/>
    <property type="match status" value="1"/>
</dbReference>
<feature type="domain" description="DNA mismatch repair proteins mutS family" evidence="7">
    <location>
        <begin position="352"/>
        <end position="368"/>
    </location>
</feature>
<dbReference type="GO" id="GO:0007131">
    <property type="term" value="P:reciprocal meiotic recombination"/>
    <property type="evidence" value="ECO:0007669"/>
    <property type="project" value="TreeGrafter"/>
</dbReference>
<dbReference type="InterPro" id="IPR007696">
    <property type="entry name" value="DNA_mismatch_repair_MutS_core"/>
</dbReference>
<evidence type="ECO:0000256" key="2">
    <source>
        <dbReference type="ARBA" id="ARBA00022741"/>
    </source>
</evidence>
<dbReference type="GO" id="GO:0140664">
    <property type="term" value="F:ATP-dependent DNA damage sensor activity"/>
    <property type="evidence" value="ECO:0007669"/>
    <property type="project" value="InterPro"/>
</dbReference>
<dbReference type="PANTHER" id="PTHR11361:SF21">
    <property type="entry name" value="MUTS PROTEIN HOMOLOG 4"/>
    <property type="match status" value="1"/>
</dbReference>
<keyword evidence="9" id="KW-1185">Reference proteome</keyword>
<dbReference type="Pfam" id="PF05190">
    <property type="entry name" value="MutS_IV"/>
    <property type="match status" value="1"/>
</dbReference>
<reference evidence="8" key="1">
    <citation type="submission" date="2022-07" db="EMBL/GenBank/DDBJ databases">
        <title>Phylogenomic reconstructions and comparative analyses of Kickxellomycotina fungi.</title>
        <authorList>
            <person name="Reynolds N.K."/>
            <person name="Stajich J.E."/>
            <person name="Barry K."/>
            <person name="Grigoriev I.V."/>
            <person name="Crous P."/>
            <person name="Smith M.E."/>
        </authorList>
    </citation>
    <scope>NUCLEOTIDE SEQUENCE</scope>
    <source>
        <strain evidence="8">NBRC 100468</strain>
    </source>
</reference>
<evidence type="ECO:0000256" key="5">
    <source>
        <dbReference type="ARBA" id="ARBA00023254"/>
    </source>
</evidence>
<accession>A0A9W7ZS41</accession>
<sequence length="541" mass="61263">MVRVGDTTSTKHADLNISNVLHIKHLVSQVEMLKDVTNNFKCSLLSTINEVLNDPRIKQLADIIYDTIRKDLNIDMKKSSTKQLRCYAIREGKSGLLDIARKAFDEANQDLIDIIQKYSDEYELNIKVQSRNGTKYHMAVPHEDFENKEIPEELVNVSKKKNSYTFTSISMIKCNERLFNSVSEITLMSDKIIMELLETIKMNIHVFYKISEAIGLLDMIFSFSQACTFANCVRPDFSNVLIVKNSRHPILDSSEPNECVMPNDIEVTEEKNFIAITGPNMSGKSTYVRQVAMIQIMAQIGMFLPAESAVIKIHDQIFARLNHDDSLEFNASSFMVEMQELSFILHSFDDHSMVIIDELGRGTSVMEGVAMTTAILEVFLKSKATVFFTTHFLELPKMLGGYPNFTSFHFLKIPKLSEPVVDNDSDQEATSTGEQYDTATCSDEFLPRPVLPAEKQGQYVAETYKLKRGWLEARHYGIELAKKMKFPKDIIDTAEVVAIKLLDKSFGFIRNEDSIDVDDDDDPEEGYSSGNSSAMSIEKDA</sequence>